<proteinExistence type="inferred from homology"/>
<evidence type="ECO:0000313" key="12">
    <source>
        <dbReference type="Proteomes" id="UP000291822"/>
    </source>
</evidence>
<keyword evidence="12" id="KW-1185">Reference proteome</keyword>
<gene>
    <name evidence="11" type="ORF">EZM97_15220</name>
</gene>
<name>A0A4R0YTV2_9GAMM</name>
<evidence type="ECO:0000256" key="8">
    <source>
        <dbReference type="ARBA" id="ARBA00032788"/>
    </source>
</evidence>
<evidence type="ECO:0000256" key="1">
    <source>
        <dbReference type="ARBA" id="ARBA00010643"/>
    </source>
</evidence>
<evidence type="ECO:0000256" key="6">
    <source>
        <dbReference type="ARBA" id="ARBA00023014"/>
    </source>
</evidence>
<dbReference type="SUPFAM" id="SSF52833">
    <property type="entry name" value="Thioredoxin-like"/>
    <property type="match status" value="1"/>
</dbReference>
<sequence length="166" mass="18265">MKRAINIALLPDIPQHIRTVVLDVTGRLKDLPGALLPVLHGVQDALGYVPEEAVPLIAREMNLSRADVHGVISFYHYFRRKPAGRHVIYVCRAESCQAMGAVALEAHIRQRLDVDFHGTTADGSYTLEPVYCLGNCACSPAIMVDGELKGRMTPERFDALLDTEAT</sequence>
<evidence type="ECO:0000256" key="5">
    <source>
        <dbReference type="ARBA" id="ARBA00023004"/>
    </source>
</evidence>
<dbReference type="RefSeq" id="WP_131408086.1">
    <property type="nucleotide sequence ID" value="NZ_SJTG01000002.1"/>
</dbReference>
<feature type="binding site" evidence="10">
    <location>
        <position position="96"/>
    </location>
    <ligand>
        <name>[2Fe-2S] cluster</name>
        <dbReference type="ChEBI" id="CHEBI:190135"/>
    </ligand>
</feature>
<dbReference type="EMBL" id="SJTG01000002">
    <property type="protein sequence ID" value="TCI10248.1"/>
    <property type="molecule type" value="Genomic_DNA"/>
</dbReference>
<dbReference type="InterPro" id="IPR002023">
    <property type="entry name" value="NuoE-like"/>
</dbReference>
<reference evidence="11 12" key="1">
    <citation type="submission" date="2019-02" db="EMBL/GenBank/DDBJ databases">
        <title>Dyella amyloliquefaciens sp. nov., isolated from forest soil.</title>
        <authorList>
            <person name="Gao Z.-H."/>
            <person name="Qiu L.-H."/>
        </authorList>
    </citation>
    <scope>NUCLEOTIDE SEQUENCE [LARGE SCALE GENOMIC DNA]</scope>
    <source>
        <strain evidence="11 12">KACC 12747</strain>
    </source>
</reference>
<dbReference type="AlphaFoldDB" id="A0A4R0YTV2"/>
<dbReference type="PIRSF" id="PIRSF000216">
    <property type="entry name" value="NADH_DH_24kDa"/>
    <property type="match status" value="1"/>
</dbReference>
<dbReference type="GO" id="GO:0051537">
    <property type="term" value="F:2 iron, 2 sulfur cluster binding"/>
    <property type="evidence" value="ECO:0007669"/>
    <property type="project" value="UniProtKB-KW"/>
</dbReference>
<accession>A0A4R0YTV2</accession>
<evidence type="ECO:0000313" key="11">
    <source>
        <dbReference type="EMBL" id="TCI10248.1"/>
    </source>
</evidence>
<dbReference type="InterPro" id="IPR041921">
    <property type="entry name" value="NuoE_N"/>
</dbReference>
<dbReference type="Proteomes" id="UP000291822">
    <property type="component" value="Unassembled WGS sequence"/>
</dbReference>
<organism evidence="11 12">
    <name type="scientific">Dyella soli</name>
    <dbReference type="NCBI Taxonomy" id="522319"/>
    <lineage>
        <taxon>Bacteria</taxon>
        <taxon>Pseudomonadati</taxon>
        <taxon>Pseudomonadota</taxon>
        <taxon>Gammaproteobacteria</taxon>
        <taxon>Lysobacterales</taxon>
        <taxon>Rhodanobacteraceae</taxon>
        <taxon>Dyella</taxon>
    </lineage>
</organism>
<dbReference type="CDD" id="cd03081">
    <property type="entry name" value="TRX_Fd_NuoE_FDH_gamma"/>
    <property type="match status" value="1"/>
</dbReference>
<dbReference type="PANTHER" id="PTHR43342">
    <property type="entry name" value="NADH-QUINONE OXIDOREDUCTASE, E SUBUNIT"/>
    <property type="match status" value="1"/>
</dbReference>
<dbReference type="NCBIfam" id="NF004638">
    <property type="entry name" value="PRK05988.1"/>
    <property type="match status" value="1"/>
</dbReference>
<keyword evidence="5 10" id="KW-0408">Iron</keyword>
<keyword evidence="6 10" id="KW-0411">Iron-sulfur</keyword>
<dbReference type="Pfam" id="PF01257">
    <property type="entry name" value="2Fe-2S_thioredx"/>
    <property type="match status" value="1"/>
</dbReference>
<dbReference type="Gene3D" id="1.10.10.1590">
    <property type="entry name" value="NADH-quinone oxidoreductase subunit E"/>
    <property type="match status" value="1"/>
</dbReference>
<comment type="caution">
    <text evidence="11">The sequence shown here is derived from an EMBL/GenBank/DDBJ whole genome shotgun (WGS) entry which is preliminary data.</text>
</comment>
<dbReference type="GO" id="GO:0016491">
    <property type="term" value="F:oxidoreductase activity"/>
    <property type="evidence" value="ECO:0007669"/>
    <property type="project" value="InterPro"/>
</dbReference>
<feature type="binding site" evidence="10">
    <location>
        <position position="91"/>
    </location>
    <ligand>
        <name>[2Fe-2S] cluster</name>
        <dbReference type="ChEBI" id="CHEBI:190135"/>
    </ligand>
</feature>
<keyword evidence="3 10" id="KW-0001">2Fe-2S</keyword>
<evidence type="ECO:0000256" key="9">
    <source>
        <dbReference type="ARBA" id="ARBA00034078"/>
    </source>
</evidence>
<evidence type="ECO:0000256" key="10">
    <source>
        <dbReference type="PIRSR" id="PIRSR000216-1"/>
    </source>
</evidence>
<dbReference type="Gene3D" id="3.40.30.10">
    <property type="entry name" value="Glutaredoxin"/>
    <property type="match status" value="1"/>
</dbReference>
<evidence type="ECO:0000256" key="3">
    <source>
        <dbReference type="ARBA" id="ARBA00022714"/>
    </source>
</evidence>
<keyword evidence="4 10" id="KW-0479">Metal-binding</keyword>
<dbReference type="InterPro" id="IPR028431">
    <property type="entry name" value="NADP_DH_HndA-like"/>
</dbReference>
<dbReference type="GO" id="GO:0046872">
    <property type="term" value="F:metal ion binding"/>
    <property type="evidence" value="ECO:0007669"/>
    <property type="project" value="UniProtKB-KW"/>
</dbReference>
<comment type="cofactor">
    <cofactor evidence="10">
        <name>[2Fe-2S] cluster</name>
        <dbReference type="ChEBI" id="CHEBI:190135"/>
    </cofactor>
    <text evidence="10">Binds 1 [2Fe-2S] cluster.</text>
</comment>
<feature type="binding site" evidence="10">
    <location>
        <position position="132"/>
    </location>
    <ligand>
        <name>[2Fe-2S] cluster</name>
        <dbReference type="ChEBI" id="CHEBI:190135"/>
    </ligand>
</feature>
<feature type="binding site" evidence="10">
    <location>
        <position position="136"/>
    </location>
    <ligand>
        <name>[2Fe-2S] cluster</name>
        <dbReference type="ChEBI" id="CHEBI:190135"/>
    </ligand>
</feature>
<evidence type="ECO:0000256" key="4">
    <source>
        <dbReference type="ARBA" id="ARBA00022723"/>
    </source>
</evidence>
<comment type="similarity">
    <text evidence="1">Belongs to the complex I 24 kDa subunit family.</text>
</comment>
<dbReference type="InterPro" id="IPR036249">
    <property type="entry name" value="Thioredoxin-like_sf"/>
</dbReference>
<evidence type="ECO:0000256" key="7">
    <source>
        <dbReference type="ARBA" id="ARBA00031580"/>
    </source>
</evidence>
<dbReference type="PANTHER" id="PTHR43342:SF1">
    <property type="entry name" value="BIFURCATING [FEFE] HYDROGENASE GAMMA SUBUNIT"/>
    <property type="match status" value="1"/>
</dbReference>
<comment type="cofactor">
    <cofactor evidence="9">
        <name>[2Fe-2S] cluster</name>
        <dbReference type="ChEBI" id="CHEBI:190135"/>
    </cofactor>
</comment>
<evidence type="ECO:0000256" key="2">
    <source>
        <dbReference type="ARBA" id="ARBA00019898"/>
    </source>
</evidence>
<protein>
    <recommendedName>
        <fullName evidence="2">NADH-quinone oxidoreductase subunit E</fullName>
    </recommendedName>
    <alternativeName>
        <fullName evidence="7">NADH dehydrogenase I subunit E</fullName>
    </alternativeName>
    <alternativeName>
        <fullName evidence="8">NDH-1 subunit E</fullName>
    </alternativeName>
</protein>